<feature type="transmembrane region" description="Helical" evidence="1">
    <location>
        <begin position="16"/>
        <end position="34"/>
    </location>
</feature>
<feature type="domain" description="Phosphatidic acid phosphatase type 2/haloperoxidase" evidence="2">
    <location>
        <begin position="179"/>
        <end position="301"/>
    </location>
</feature>
<feature type="transmembrane region" description="Helical" evidence="1">
    <location>
        <begin position="177"/>
        <end position="197"/>
    </location>
</feature>
<evidence type="ECO:0000259" key="2">
    <source>
        <dbReference type="SMART" id="SM00014"/>
    </source>
</evidence>
<dbReference type="Gene3D" id="1.20.144.10">
    <property type="entry name" value="Phosphatidic acid phosphatase type 2/haloperoxidase"/>
    <property type="match status" value="1"/>
</dbReference>
<keyword evidence="4" id="KW-1185">Reference proteome</keyword>
<dbReference type="RefSeq" id="WP_068162653.1">
    <property type="nucleotide sequence ID" value="NZ_JXJX01000002.1"/>
</dbReference>
<protein>
    <recommendedName>
        <fullName evidence="2">Phosphatidic acid phosphatase type 2/haloperoxidase domain-containing protein</fullName>
    </recommendedName>
</protein>
<feature type="transmembrane region" description="Helical" evidence="1">
    <location>
        <begin position="54"/>
        <end position="73"/>
    </location>
</feature>
<dbReference type="STRING" id="1348632.GCA_001591745_01061"/>
<evidence type="ECO:0000256" key="1">
    <source>
        <dbReference type="SAM" id="Phobius"/>
    </source>
</evidence>
<dbReference type="SMART" id="SM00014">
    <property type="entry name" value="acidPPc"/>
    <property type="match status" value="1"/>
</dbReference>
<gene>
    <name evidence="3" type="ORF">RU87_GL000740</name>
</gene>
<feature type="transmembrane region" description="Helical" evidence="1">
    <location>
        <begin position="141"/>
        <end position="165"/>
    </location>
</feature>
<dbReference type="InterPro" id="IPR036938">
    <property type="entry name" value="PAP2/HPO_sf"/>
</dbReference>
<name>A0A2A5S3I4_9LACT</name>
<keyword evidence="1" id="KW-0472">Membrane</keyword>
<dbReference type="AlphaFoldDB" id="A0A2A5S3I4"/>
<dbReference type="SUPFAM" id="SSF48317">
    <property type="entry name" value="Acid phosphatase/Vanadium-dependent haloperoxidase"/>
    <property type="match status" value="1"/>
</dbReference>
<dbReference type="PANTHER" id="PTHR14969">
    <property type="entry name" value="SPHINGOSINE-1-PHOSPHATE PHOSPHOHYDROLASE"/>
    <property type="match status" value="1"/>
</dbReference>
<feature type="transmembrane region" description="Helical" evidence="1">
    <location>
        <begin position="261"/>
        <end position="280"/>
    </location>
</feature>
<keyword evidence="1" id="KW-1133">Transmembrane helix</keyword>
<evidence type="ECO:0000313" key="3">
    <source>
        <dbReference type="EMBL" id="PCS08003.1"/>
    </source>
</evidence>
<sequence length="317" mass="35527">MALTQSQAKSPARFKIEHIVLGIVILLLIIGALFDKPISQTIMDQNSYFGTLFQNYSLVFPAIILFMSTQVLFYRIQKSNVDATAKFAVMFLTLVVAIYETWQTVKIALIYTISSLNNIKNKAPIGAANNDNGKHAALPTWYMPTLVIVTIILVIIGLALCYKWLATKDEVEMQRLTYVALAAALAVLAADIIVNTMKDFWGRFRPYEMKSDWSNFTSWLHVNGQNGHKSFPSGHSQEAWIALLLPLFVSPKLGQKRRNTFIFAVVFGCLVALSRLRLGAHFLSDVTMGSFISILVIYVMARILNEKLMGDPLNNIN</sequence>
<dbReference type="InterPro" id="IPR000326">
    <property type="entry name" value="PAP2/HPO"/>
</dbReference>
<reference evidence="3 4" key="1">
    <citation type="submission" date="2014-12" db="EMBL/GenBank/DDBJ databases">
        <title>Draft genome sequences of 10 type strains of Lactococcus.</title>
        <authorList>
            <person name="Sun Z."/>
            <person name="Zhong Z."/>
            <person name="Liu W."/>
            <person name="Zhang W."/>
            <person name="Zhang H."/>
        </authorList>
    </citation>
    <scope>NUCLEOTIDE SEQUENCE [LARGE SCALE GENOMIC DNA]</scope>
    <source>
        <strain evidence="3 4">DSM 20686</strain>
    </source>
</reference>
<dbReference type="EMBL" id="JXJX01000002">
    <property type="protein sequence ID" value="PCS08003.1"/>
    <property type="molecule type" value="Genomic_DNA"/>
</dbReference>
<organism evidence="3 4">
    <name type="scientific">Pseudolactococcus plantarum</name>
    <dbReference type="NCBI Taxonomy" id="1365"/>
    <lineage>
        <taxon>Bacteria</taxon>
        <taxon>Bacillati</taxon>
        <taxon>Bacillota</taxon>
        <taxon>Bacilli</taxon>
        <taxon>Lactobacillales</taxon>
        <taxon>Streptococcaceae</taxon>
        <taxon>Pseudolactococcus</taxon>
    </lineage>
</organism>
<dbReference type="OrthoDB" id="1653251at2"/>
<comment type="caution">
    <text evidence="3">The sequence shown here is derived from an EMBL/GenBank/DDBJ whole genome shotgun (WGS) entry which is preliminary data.</text>
</comment>
<feature type="transmembrane region" description="Helical" evidence="1">
    <location>
        <begin position="85"/>
        <end position="102"/>
    </location>
</feature>
<feature type="transmembrane region" description="Helical" evidence="1">
    <location>
        <begin position="286"/>
        <end position="304"/>
    </location>
</feature>
<evidence type="ECO:0000313" key="4">
    <source>
        <dbReference type="Proteomes" id="UP000242246"/>
    </source>
</evidence>
<accession>A0A2A5S3I4</accession>
<proteinExistence type="predicted"/>
<dbReference type="Pfam" id="PF01569">
    <property type="entry name" value="PAP2"/>
    <property type="match status" value="1"/>
</dbReference>
<dbReference type="Proteomes" id="UP000242246">
    <property type="component" value="Unassembled WGS sequence"/>
</dbReference>
<dbReference type="PANTHER" id="PTHR14969:SF13">
    <property type="entry name" value="AT30094P"/>
    <property type="match status" value="1"/>
</dbReference>
<keyword evidence="1" id="KW-0812">Transmembrane</keyword>